<dbReference type="EMBL" id="AZHD01000015">
    <property type="protein sequence ID" value="OAA57008.1"/>
    <property type="molecule type" value="Genomic_DNA"/>
</dbReference>
<evidence type="ECO:0000313" key="3">
    <source>
        <dbReference type="EMBL" id="OAA57008.1"/>
    </source>
</evidence>
<proteinExistence type="predicted"/>
<keyword evidence="1" id="KW-0175">Coiled coil</keyword>
<evidence type="ECO:0000256" key="2">
    <source>
        <dbReference type="SAM" id="MobiDB-lite"/>
    </source>
</evidence>
<name>A0A167PTF2_9HYPO</name>
<dbReference type="AlphaFoldDB" id="A0A167PTF2"/>
<organism evidence="3 4">
    <name type="scientific">Niveomyces insectorum RCEF 264</name>
    <dbReference type="NCBI Taxonomy" id="1081102"/>
    <lineage>
        <taxon>Eukaryota</taxon>
        <taxon>Fungi</taxon>
        <taxon>Dikarya</taxon>
        <taxon>Ascomycota</taxon>
        <taxon>Pezizomycotina</taxon>
        <taxon>Sordariomycetes</taxon>
        <taxon>Hypocreomycetidae</taxon>
        <taxon>Hypocreales</taxon>
        <taxon>Cordycipitaceae</taxon>
        <taxon>Niveomyces</taxon>
    </lineage>
</organism>
<protein>
    <submittedName>
        <fullName evidence="3">Uncharacterized protein</fullName>
    </submittedName>
</protein>
<comment type="caution">
    <text evidence="3">The sequence shown here is derived from an EMBL/GenBank/DDBJ whole genome shotgun (WGS) entry which is preliminary data.</text>
</comment>
<reference evidence="3 4" key="1">
    <citation type="journal article" date="2016" name="Genome Biol. Evol.">
        <title>Divergent and convergent evolution of fungal pathogenicity.</title>
        <authorList>
            <person name="Shang Y."/>
            <person name="Xiao G."/>
            <person name="Zheng P."/>
            <person name="Cen K."/>
            <person name="Zhan S."/>
            <person name="Wang C."/>
        </authorList>
    </citation>
    <scope>NUCLEOTIDE SEQUENCE [LARGE SCALE GENOMIC DNA]</scope>
    <source>
        <strain evidence="3 4">RCEF 264</strain>
    </source>
</reference>
<feature type="coiled-coil region" evidence="1">
    <location>
        <begin position="191"/>
        <end position="218"/>
    </location>
</feature>
<dbReference type="Proteomes" id="UP000076874">
    <property type="component" value="Unassembled WGS sequence"/>
</dbReference>
<feature type="region of interest" description="Disordered" evidence="2">
    <location>
        <begin position="326"/>
        <end position="349"/>
    </location>
</feature>
<gene>
    <name evidence="3" type="ORF">SPI_07389</name>
</gene>
<keyword evidence="4" id="KW-1185">Reference proteome</keyword>
<evidence type="ECO:0000256" key="1">
    <source>
        <dbReference type="SAM" id="Coils"/>
    </source>
</evidence>
<accession>A0A167PTF2</accession>
<dbReference type="OrthoDB" id="5419928at2759"/>
<sequence>MGTPVESPTGRIDSLAARTIIQEYDTFSMVIIPEYSTLSQAERAEITLKARDVTPPIDQEEEDEESRALEAQARQELENDGCPTCYPPNLIVPLQNVPEEHQPIVDYWKSFPGTGDVVLCAQRLDWQRFRAFQRKARRGFQETSFHKFEDLVRERRRRHGLDGSVRLVLQPEQQSRLEQWVEFQNYQLMHLERLEENRDKVKRRLDEVQEKAANADDVVGSQRAARDESAVQQNLETAKWEVERHKVFLRWIEQQRLAMDPGHPTRVEEDGGGGVGDGGAAHVASTRVRRGRQPKISVVLGNDRISKMTPPKQRMQTRKLKALGPRPAIENLRHQSLPRQRAGIPRESRHAVRLVRKGWRRQDEKWTPG</sequence>
<evidence type="ECO:0000313" key="4">
    <source>
        <dbReference type="Proteomes" id="UP000076874"/>
    </source>
</evidence>